<dbReference type="EMBL" id="VIFY01000025">
    <property type="protein sequence ID" value="TQB74950.1"/>
    <property type="molecule type" value="Genomic_DNA"/>
</dbReference>
<feature type="compositionally biased region" description="Low complexity" evidence="1">
    <location>
        <begin position="59"/>
        <end position="69"/>
    </location>
</feature>
<dbReference type="OrthoDB" id="118256at2759"/>
<dbReference type="PANTHER" id="PTHR42039:SF1">
    <property type="entry name" value="PUTATIVE (AFU_ORTHOLOGUE AFUA_3G02940)-RELATED"/>
    <property type="match status" value="1"/>
</dbReference>
<proteinExistence type="predicted"/>
<dbReference type="GO" id="GO:0005576">
    <property type="term" value="C:extracellular region"/>
    <property type="evidence" value="ECO:0007669"/>
    <property type="project" value="InterPro"/>
</dbReference>
<feature type="chain" id="PRO_5021392303" description="Allergen Asp f 4" evidence="2">
    <location>
        <begin position="20"/>
        <end position="266"/>
    </location>
</feature>
<reference evidence="3 4" key="1">
    <citation type="submission" date="2019-06" db="EMBL/GenBank/DDBJ databases">
        <title>Wine fermentation using esterase from Monascus purpureus.</title>
        <authorList>
            <person name="Geng C."/>
            <person name="Zhang Y."/>
        </authorList>
    </citation>
    <scope>NUCLEOTIDE SEQUENCE [LARGE SCALE GENOMIC DNA]</scope>
    <source>
        <strain evidence="3">HQ1</strain>
    </source>
</reference>
<accession>A0A507R1X0</accession>
<evidence type="ECO:0000313" key="4">
    <source>
        <dbReference type="Proteomes" id="UP000319663"/>
    </source>
</evidence>
<dbReference type="GO" id="GO:0019863">
    <property type="term" value="F:IgE binding"/>
    <property type="evidence" value="ECO:0007669"/>
    <property type="project" value="InterPro"/>
</dbReference>
<comment type="caution">
    <text evidence="3">The sequence shown here is derived from an EMBL/GenBank/DDBJ whole genome shotgun (WGS) entry which is preliminary data.</text>
</comment>
<evidence type="ECO:0008006" key="5">
    <source>
        <dbReference type="Google" id="ProtNLM"/>
    </source>
</evidence>
<feature type="region of interest" description="Disordered" evidence="1">
    <location>
        <begin position="22"/>
        <end position="80"/>
    </location>
</feature>
<protein>
    <recommendedName>
        <fullName evidence="5">Allergen Asp f 4</fullName>
    </recommendedName>
</protein>
<name>A0A507R1X0_MONPU</name>
<dbReference type="InterPro" id="IPR038903">
    <property type="entry name" value="Allergen_Asp_f_4"/>
</dbReference>
<keyword evidence="4" id="KW-1185">Reference proteome</keyword>
<dbReference type="Pfam" id="PF25312">
    <property type="entry name" value="Allergen_Asp_f_4"/>
    <property type="match status" value="1"/>
</dbReference>
<organism evidence="3 4">
    <name type="scientific">Monascus purpureus</name>
    <name type="common">Red mold</name>
    <name type="synonym">Monascus anka</name>
    <dbReference type="NCBI Taxonomy" id="5098"/>
    <lineage>
        <taxon>Eukaryota</taxon>
        <taxon>Fungi</taxon>
        <taxon>Dikarya</taxon>
        <taxon>Ascomycota</taxon>
        <taxon>Pezizomycotina</taxon>
        <taxon>Eurotiomycetes</taxon>
        <taxon>Eurotiomycetidae</taxon>
        <taxon>Eurotiales</taxon>
        <taxon>Aspergillaceae</taxon>
        <taxon>Monascus</taxon>
    </lineage>
</organism>
<evidence type="ECO:0000256" key="2">
    <source>
        <dbReference type="SAM" id="SignalP"/>
    </source>
</evidence>
<dbReference type="AlphaFoldDB" id="A0A507R1X0"/>
<gene>
    <name evidence="3" type="ORF">MPDQ_003983</name>
</gene>
<dbReference type="PANTHER" id="PTHR42039">
    <property type="entry name" value="PUTATIVE (AFU_ORTHOLOGUE AFUA_3G02940)-RELATED"/>
    <property type="match status" value="1"/>
</dbReference>
<evidence type="ECO:0000256" key="1">
    <source>
        <dbReference type="SAM" id="MobiDB-lite"/>
    </source>
</evidence>
<sequence length="266" mass="27290">MQLKSSLLLLAALASSTTAARLQGHERRTAAIPQPFDAEGLSKRGNGSTGGAWTQTPNGQGSTQGFGQRTTGGGSGIEYSGNVGNPWGSNIIQVSESDASQYNNVLQFQGSNTEPWTVVFWNKMGPDGKLDGWYGNSALSFQLGPGETKYVAVDDDSRGGFGAAPGSLPTDQNGGYSCTWGEFDFSSSSNGGWSGYDVSMIQAQAAGQEIQGMKICQAPDTACSSITTGGGQVNNAYTQAQAAAGGIGGNISGGPVRLAVTIDYSG</sequence>
<evidence type="ECO:0000313" key="3">
    <source>
        <dbReference type="EMBL" id="TQB74950.1"/>
    </source>
</evidence>
<keyword evidence="2" id="KW-0732">Signal</keyword>
<dbReference type="Proteomes" id="UP000319663">
    <property type="component" value="Unassembled WGS sequence"/>
</dbReference>
<feature type="signal peptide" evidence="2">
    <location>
        <begin position="1"/>
        <end position="19"/>
    </location>
</feature>